<feature type="region of interest" description="Disordered" evidence="1">
    <location>
        <begin position="897"/>
        <end position="962"/>
    </location>
</feature>
<gene>
    <name evidence="2" type="ORF">AOV_00010</name>
</gene>
<keyword evidence="3" id="KW-1185">Reference proteome</keyword>
<reference evidence="3" key="1">
    <citation type="submission" date="2018-06" db="EMBL/GenBank/DDBJ databases">
        <title>The Anaplasma ovis genome reveals a high proportion of pseudogenes.</title>
        <authorList>
            <person name="Liu Z."/>
            <person name="Peasley A.M."/>
            <person name="Yang J."/>
            <person name="Li Y."/>
            <person name="Guan G."/>
            <person name="Luo J."/>
            <person name="Yin H."/>
            <person name="Brayton K.A."/>
        </authorList>
    </citation>
    <scope>NUCLEOTIDE SEQUENCE [LARGE SCALE GENOMIC DNA]</scope>
    <source>
        <strain evidence="3">Haibei</strain>
    </source>
</reference>
<organism evidence="2 3">
    <name type="scientific">Anaplasma ovis str. Haibei</name>
    <dbReference type="NCBI Taxonomy" id="1248439"/>
    <lineage>
        <taxon>Bacteria</taxon>
        <taxon>Pseudomonadati</taxon>
        <taxon>Pseudomonadota</taxon>
        <taxon>Alphaproteobacteria</taxon>
        <taxon>Rickettsiales</taxon>
        <taxon>Anaplasmataceae</taxon>
        <taxon>Anaplasma</taxon>
    </lineage>
</organism>
<dbReference type="OrthoDB" id="7164943at2"/>
<protein>
    <submittedName>
        <fullName evidence="2">Uncharacterized protein</fullName>
    </submittedName>
</protein>
<evidence type="ECO:0000313" key="3">
    <source>
        <dbReference type="Proteomes" id="UP000259762"/>
    </source>
</evidence>
<feature type="compositionally biased region" description="Polar residues" evidence="1">
    <location>
        <begin position="917"/>
        <end position="928"/>
    </location>
</feature>
<evidence type="ECO:0000256" key="1">
    <source>
        <dbReference type="SAM" id="MobiDB-lite"/>
    </source>
</evidence>
<feature type="region of interest" description="Disordered" evidence="1">
    <location>
        <begin position="1848"/>
        <end position="1879"/>
    </location>
</feature>
<proteinExistence type="predicted"/>
<name>A0A2Z2LB18_9RICK</name>
<evidence type="ECO:0000313" key="2">
    <source>
        <dbReference type="EMBL" id="ASI47368.1"/>
    </source>
</evidence>
<dbReference type="Proteomes" id="UP000259762">
    <property type="component" value="Chromosome"/>
</dbReference>
<dbReference type="KEGG" id="aoh:AOV_00010"/>
<feature type="region of interest" description="Disordered" evidence="1">
    <location>
        <begin position="1414"/>
        <end position="1442"/>
    </location>
</feature>
<feature type="region of interest" description="Disordered" evidence="1">
    <location>
        <begin position="449"/>
        <end position="484"/>
    </location>
</feature>
<reference evidence="2 3" key="2">
    <citation type="journal article" date="2019" name="BMC Genomics">
        <title>The Anaplasma ovis genome reveals a high proportion of pseudogenes.</title>
        <authorList>
            <person name="Liu Z."/>
            <person name="Peasley A.M."/>
            <person name="Yang J."/>
            <person name="Li Y."/>
            <person name="Guan G."/>
            <person name="Luo J."/>
            <person name="Yin H."/>
            <person name="Brayton K.A."/>
        </authorList>
    </citation>
    <scope>NUCLEOTIDE SEQUENCE [LARGE SCALE GENOMIC DNA]</scope>
    <source>
        <strain evidence="2 3">Haibei</strain>
    </source>
</reference>
<accession>A0A2Z2LB18</accession>
<sequence length="1993" mass="218379">MVLTLIEDSMTIIGRRDTDREIRITPGGLISSRNGAELYSVAAVDDGHQVSFPTSRYYYLGEHNIIYENHGYALSIPPRYQFLKVVQDAGKQVLHFCDRNGKLLTVEDFNSLDAKDMRDPSSVLSALERASVPTVSNIERLTADDSALGNVEYVAQDLKSLVKLNGNQPSFALGSLGGNTSAVHMFPLKPFEALPTMIPEASVGMLNSEYALLVLDRGSGSATFSYFSPSLQHPAHVQIEPAKHRQEAINAVKSALLEHPLYLIIEGRAFSVSESTEGAMVVRNAQQAMSLLQQVKLIPDDEREDELEFDVLGGKHALKITVGNALPYPEGVQHKFEVLPGVLSNVAVSVPGAEIPIAAHTHGGHSLLFRDFTFEHTVTGETGSSVLGFKKDLTQHAFEALVRNNFALHIPATDSGEFPHINFNGKPVADGIHPLQALARSAEYTAGGENVPESVVGPKNSAPKDVPQVPQPDTMEPAGDDPSAYLQDGWESSVKGAIVPGEILFDVQAGMRKHQAVLRLHSGDDHVLPTCSYRFGQDEQLIARDIWGHKVVIPEEYRYLKVVLHNIGGQPLYKLSFCDESGKVPDAWDIARHYRDSNSLPDDLRALLDRGIVPDIIANPQFVANDLQQMSLKDLYDEQGHGPAIALAKRQGIRSVLGSKFADSEHVIVGKLASSLAYFDFAAHPYYTNLFFYDDNKVEIPPTNSKAVPDAAAAASRNMLLVLGHEGLAYMSNQDPRVGGVQLAHSSDEYEHFLTQAALALNGQPTGLSRPIALRFKVDSAIIDSHNTLGALYPVYALVGDREYPFMLNGDHVHFSRNMLELVYIPKEASPALLCVDGALGKEVIQKVLYEPILLKEGEADHDPRLRTFMVVHGDKVIVRNAVDALLKALPQGVEATTHREVDPVGGAHSPAESDDLQSQHTAGNDTNKPVGPSGSGEPSTDGPIAPYGESSHGTGSTGGIGQVPEILSLPLTLGARIEDGDERVEKFQVVLRVREGATGEQNPALPTSGYISKYGKIIHVNRPLGYTLVLAPEHQFLKVVEVFENGATQYKLALCDATGLQLTHQDFINQSATSLTDRDPSVSLSHVSGNYANFLRDSRAIYNTGRVIAAGANGDEVAVDLEDVYRTQGYLPYFRLEASESGRAIVSYNTRDGNTQDRPMFLNGEYALFEFDPALRACTLSLSNEYTAFNGADGNPDVTFHDTKLTFTSADQQYSSGMARARIKALERKPLYATVDGASLKFTTVPMAQVVEDPEIARQFIQRIIDPDYHDNQRYSVRIVAMDKYEMGLQGMGVKVGSQVIEIPISREDSGRIGFFIDTPLEIVRTTNRGKKSTQSVPNLQHDVLSEFLAQQVSLTIDPSGREYITTPSSILAPGSRKNAQGGAFLSSLMAHNASETVGDSVGEFVERARKARHAGAGEEPGTDDLLPPIQHTPGAHASDTDGVYPHSAPIAPVVDTLRLHFDLDRNAQHAPTSLGVAAHHDGGSRVAPKVSYYFTQQGELIAYMGPSLFKVLDAKYAKVVQLQDDEYVLRLCDAEGRDLDEAYSDVDKPAVILNNLDWEWDEIYESTEDKPAFTLHMGNAGPSGHAPVVLVPTPDNYLSEDYNNMPVAHLNAGLMVFIIGRDQVTLLNHSVVDSKRPSVLVWDLQDEASTTHNALLQRASDTHPLYLVIREAEVAWTLDKDATDLEFLYNPRIVEWLRNTWLGDSTQVTLRLTIENSEEDSDFLRVRALVLGDTPKVLEQPEGEGLYFDKTTYSIRVRERGTAHEVRTDTPVDIWRVQMLAAVVPEVFSLEARGNAGADVAYYVVSNADEREVSYVAQDLSPENWHAGRPSLLQAIQEHDALLSQPEHPQAGEREPDAAPVDGESDSGSGATGARGMPVFDAEQWGHSAQRLIFVEGSAAQDHKGNYTLWINAEYENMMRFHTNVNARYRTGEYTYEEAIELYNSITTEMCRHQGYTFPVIGGSVDPHGQVTVGGYSFGGIEALHKMFELT</sequence>
<dbReference type="EMBL" id="CP015994">
    <property type="protein sequence ID" value="ASI47368.1"/>
    <property type="molecule type" value="Genomic_DNA"/>
</dbReference>